<protein>
    <recommendedName>
        <fullName evidence="1">AAA+ ATPase domain-containing protein</fullName>
    </recommendedName>
</protein>
<dbReference type="PANTHER" id="PTHR37291:SF1">
    <property type="entry name" value="TYPE IV METHYL-DIRECTED RESTRICTION ENZYME ECOKMCRB SUBUNIT"/>
    <property type="match status" value="1"/>
</dbReference>
<dbReference type="EMBL" id="BSRI01000002">
    <property type="protein sequence ID" value="GLV59771.1"/>
    <property type="molecule type" value="Genomic_DNA"/>
</dbReference>
<evidence type="ECO:0000259" key="1">
    <source>
        <dbReference type="SMART" id="SM00382"/>
    </source>
</evidence>
<dbReference type="Gene3D" id="3.40.50.300">
    <property type="entry name" value="P-loop containing nucleotide triphosphate hydrolases"/>
    <property type="match status" value="1"/>
</dbReference>
<gene>
    <name evidence="2" type="ORF">KDH_65960</name>
</gene>
<evidence type="ECO:0000313" key="2">
    <source>
        <dbReference type="EMBL" id="GLV59771.1"/>
    </source>
</evidence>
<feature type="domain" description="AAA+ ATPase" evidence="1">
    <location>
        <begin position="331"/>
        <end position="550"/>
    </location>
</feature>
<dbReference type="SUPFAM" id="SSF52540">
    <property type="entry name" value="P-loop containing nucleoside triphosphate hydrolases"/>
    <property type="match status" value="1"/>
</dbReference>
<dbReference type="InterPro" id="IPR052934">
    <property type="entry name" value="Methyl-DNA_Rec/Restrict_Enz"/>
</dbReference>
<sequence length="781" mass="87249">MVTTLSEIVAAYLADHKYLEHREQRTRTRNASLPELQAAVQSFVQAKISLKTLLAQINSILHNHEYWGANGSGFMMQLNKFSKYYNETNNNAEIHFRNSLKGLTGATLGPHIEAFYNFLLQERERLRREGKSSGMIIPPSHSAFIMSLFARWLDPTNPTCIYYETQRKGIYTLVQARLVSPLPPSMLSANTIEVKKADEHRKVVALLDELSQKAPQLKQFEYWDEAFLLWVAGQFKTLTSDTVIKDPDNSDLLSGKTGQPGVVKDPPELYTTLEHQTNTAGSAAPTAETLLIEHMPLKPTPEPLLTHLIQEVQKHILIDEALVRRIYHALLAGHVILTGPPGTGKTELARIIPELLWQSQASPDEGVSTADPDATASAAYVTETAYTTRLVTATDDWSARTLISGIAPRSQNGTISYSIQYGHLTSTILDNWSFQGERFEEWSTLSPLRARLKAHSGLDRNRIATFRGQWLVIDEFNRAPIDLALGDALTALGGNDVLRVAIENGSAELPIPKDFRIIGTLNSFDRSYLNQISEALKRRFSFVEILPPTRAQRKAEQGIVLYKALTKVAHLSDSIEASAESVNWNNLAVSAEPDGSYSIVWDEEQNAFRSAFEAAWRVFEVIRIYRQLGTAQAISLVRHMLIAGVLQGYSTREQWIGQALDAALCDTIADQLQVLLPDEIEALLLYLTTPADNFPAAYGKLLDGLNSMPQRLYGQLLSLAGIYDEAGQQVLTDARVEQISNQDRPEVTATILAELFHLQYETDPLPQFTRRLRSFKAERGL</sequence>
<reference evidence="2 3" key="1">
    <citation type="submission" date="2023-02" db="EMBL/GenBank/DDBJ databases">
        <title>Dictyobacter halimunensis sp. nov., a new member of the class Ktedonobacteria from forest soil in a geothermal area.</title>
        <authorList>
            <person name="Rachmania M.K."/>
            <person name="Ningsih F."/>
            <person name="Sakai Y."/>
            <person name="Yabe S."/>
            <person name="Yokota A."/>
            <person name="Sjamsuridzal W."/>
        </authorList>
    </citation>
    <scope>NUCLEOTIDE SEQUENCE [LARGE SCALE GENOMIC DNA]</scope>
    <source>
        <strain evidence="2 3">S3.2.2.5</strain>
    </source>
</reference>
<dbReference type="InterPro" id="IPR003593">
    <property type="entry name" value="AAA+_ATPase"/>
</dbReference>
<dbReference type="Proteomes" id="UP001344906">
    <property type="component" value="Unassembled WGS sequence"/>
</dbReference>
<comment type="caution">
    <text evidence="2">The sequence shown here is derived from an EMBL/GenBank/DDBJ whole genome shotgun (WGS) entry which is preliminary data.</text>
</comment>
<dbReference type="Pfam" id="PF07728">
    <property type="entry name" value="AAA_5"/>
    <property type="match status" value="1"/>
</dbReference>
<proteinExistence type="predicted"/>
<dbReference type="InterPro" id="IPR027417">
    <property type="entry name" value="P-loop_NTPase"/>
</dbReference>
<accession>A0ABQ6G551</accession>
<keyword evidence="3" id="KW-1185">Reference proteome</keyword>
<dbReference type="InterPro" id="IPR011704">
    <property type="entry name" value="ATPase_dyneun-rel_AAA"/>
</dbReference>
<dbReference type="PANTHER" id="PTHR37291">
    <property type="entry name" value="5-METHYLCYTOSINE-SPECIFIC RESTRICTION ENZYME B"/>
    <property type="match status" value="1"/>
</dbReference>
<dbReference type="InterPro" id="IPR000523">
    <property type="entry name" value="Mg_chelatse_chII-like_cat_dom"/>
</dbReference>
<dbReference type="Pfam" id="PF01078">
    <property type="entry name" value="Mg_chelatase"/>
    <property type="match status" value="1"/>
</dbReference>
<name>A0ABQ6G551_9CHLR</name>
<organism evidence="2 3">
    <name type="scientific">Dictyobacter halimunensis</name>
    <dbReference type="NCBI Taxonomy" id="3026934"/>
    <lineage>
        <taxon>Bacteria</taxon>
        <taxon>Bacillati</taxon>
        <taxon>Chloroflexota</taxon>
        <taxon>Ktedonobacteria</taxon>
        <taxon>Ktedonobacterales</taxon>
        <taxon>Dictyobacteraceae</taxon>
        <taxon>Dictyobacter</taxon>
    </lineage>
</organism>
<evidence type="ECO:0000313" key="3">
    <source>
        <dbReference type="Proteomes" id="UP001344906"/>
    </source>
</evidence>
<dbReference type="RefSeq" id="WP_338256572.1">
    <property type="nucleotide sequence ID" value="NZ_BSRI01000002.1"/>
</dbReference>
<dbReference type="SMART" id="SM00382">
    <property type="entry name" value="AAA"/>
    <property type="match status" value="1"/>
</dbReference>